<dbReference type="Pfam" id="PF13545">
    <property type="entry name" value="HTH_Crp_2"/>
    <property type="match status" value="1"/>
</dbReference>
<dbReference type="InterPro" id="IPR000595">
    <property type="entry name" value="cNMP-bd_dom"/>
</dbReference>
<dbReference type="AlphaFoldDB" id="W9H4M9"/>
<dbReference type="InterPro" id="IPR036390">
    <property type="entry name" value="WH_DNA-bd_sf"/>
</dbReference>
<dbReference type="OrthoDB" id="3525895at2"/>
<protein>
    <submittedName>
        <fullName evidence="6">Crp/Fnr family transcriptional regulator</fullName>
    </submittedName>
</protein>
<proteinExistence type="predicted"/>
<dbReference type="InterPro" id="IPR018488">
    <property type="entry name" value="cNMP-bd_CS"/>
</dbReference>
<dbReference type="STRING" id="1385369.N825_04350"/>
<dbReference type="FunFam" id="1.10.10.10:FF:000019">
    <property type="entry name" value="Crp/Fnr family transcriptional regulator"/>
    <property type="match status" value="1"/>
</dbReference>
<dbReference type="GO" id="GO:0003700">
    <property type="term" value="F:DNA-binding transcription factor activity"/>
    <property type="evidence" value="ECO:0007669"/>
    <property type="project" value="TreeGrafter"/>
</dbReference>
<dbReference type="EMBL" id="AVFL01000010">
    <property type="protein sequence ID" value="EWY39751.1"/>
    <property type="molecule type" value="Genomic_DNA"/>
</dbReference>
<comment type="caution">
    <text evidence="6">The sequence shown here is derived from an EMBL/GenBank/DDBJ whole genome shotgun (WGS) entry which is preliminary data.</text>
</comment>
<dbReference type="InterPro" id="IPR018490">
    <property type="entry name" value="cNMP-bd_dom_sf"/>
</dbReference>
<dbReference type="CDD" id="cd00038">
    <property type="entry name" value="CAP_ED"/>
    <property type="match status" value="1"/>
</dbReference>
<evidence type="ECO:0000259" key="5">
    <source>
        <dbReference type="PROSITE" id="PS51063"/>
    </source>
</evidence>
<dbReference type="InterPro" id="IPR050397">
    <property type="entry name" value="Env_Response_Regulators"/>
</dbReference>
<gene>
    <name evidence="6" type="ORF">N825_04350</name>
</gene>
<evidence type="ECO:0000313" key="6">
    <source>
        <dbReference type="EMBL" id="EWY39751.1"/>
    </source>
</evidence>
<dbReference type="SMART" id="SM00100">
    <property type="entry name" value="cNMP"/>
    <property type="match status" value="1"/>
</dbReference>
<keyword evidence="1" id="KW-0805">Transcription regulation</keyword>
<dbReference type="SUPFAM" id="SSF51206">
    <property type="entry name" value="cAMP-binding domain-like"/>
    <property type="match status" value="1"/>
</dbReference>
<feature type="domain" description="Cyclic nucleotide-binding" evidence="4">
    <location>
        <begin position="18"/>
        <end position="117"/>
    </location>
</feature>
<keyword evidence="3" id="KW-0804">Transcription</keyword>
<dbReference type="Gene3D" id="2.60.120.10">
    <property type="entry name" value="Jelly Rolls"/>
    <property type="match status" value="1"/>
</dbReference>
<dbReference type="PROSITE" id="PS50042">
    <property type="entry name" value="CNMP_BINDING_3"/>
    <property type="match status" value="1"/>
</dbReference>
<evidence type="ECO:0000256" key="2">
    <source>
        <dbReference type="ARBA" id="ARBA00023125"/>
    </source>
</evidence>
<feature type="domain" description="HTH crp-type" evidence="5">
    <location>
        <begin position="152"/>
        <end position="226"/>
    </location>
</feature>
<dbReference type="SMART" id="SM00419">
    <property type="entry name" value="HTH_CRP"/>
    <property type="match status" value="1"/>
</dbReference>
<dbReference type="PANTHER" id="PTHR24567">
    <property type="entry name" value="CRP FAMILY TRANSCRIPTIONAL REGULATORY PROTEIN"/>
    <property type="match status" value="1"/>
</dbReference>
<dbReference type="GO" id="GO:0003677">
    <property type="term" value="F:DNA binding"/>
    <property type="evidence" value="ECO:0007669"/>
    <property type="project" value="UniProtKB-KW"/>
</dbReference>
<accession>W9H4M9</accession>
<dbReference type="Proteomes" id="UP000019486">
    <property type="component" value="Unassembled WGS sequence"/>
</dbReference>
<reference evidence="6 7" key="1">
    <citation type="submission" date="2013-08" db="EMBL/GenBank/DDBJ databases">
        <title>The genome sequence of Skermanella stibiiresistens.</title>
        <authorList>
            <person name="Zhu W."/>
            <person name="Wang G."/>
        </authorList>
    </citation>
    <scope>NUCLEOTIDE SEQUENCE [LARGE SCALE GENOMIC DNA]</scope>
    <source>
        <strain evidence="6 7">SB22</strain>
    </source>
</reference>
<dbReference type="RefSeq" id="WP_037453352.1">
    <property type="nucleotide sequence ID" value="NZ_AVFL01000010.1"/>
</dbReference>
<evidence type="ECO:0000259" key="4">
    <source>
        <dbReference type="PROSITE" id="PS50042"/>
    </source>
</evidence>
<keyword evidence="2" id="KW-0238">DNA-binding</keyword>
<dbReference type="InterPro" id="IPR014710">
    <property type="entry name" value="RmlC-like_jellyroll"/>
</dbReference>
<evidence type="ECO:0000313" key="7">
    <source>
        <dbReference type="Proteomes" id="UP000019486"/>
    </source>
</evidence>
<keyword evidence="7" id="KW-1185">Reference proteome</keyword>
<dbReference type="Gene3D" id="1.10.10.10">
    <property type="entry name" value="Winged helix-like DNA-binding domain superfamily/Winged helix DNA-binding domain"/>
    <property type="match status" value="1"/>
</dbReference>
<evidence type="ECO:0000256" key="1">
    <source>
        <dbReference type="ARBA" id="ARBA00023015"/>
    </source>
</evidence>
<organism evidence="6 7">
    <name type="scientific">Skermanella stibiiresistens SB22</name>
    <dbReference type="NCBI Taxonomy" id="1385369"/>
    <lineage>
        <taxon>Bacteria</taxon>
        <taxon>Pseudomonadati</taxon>
        <taxon>Pseudomonadota</taxon>
        <taxon>Alphaproteobacteria</taxon>
        <taxon>Rhodospirillales</taxon>
        <taxon>Azospirillaceae</taxon>
        <taxon>Skermanella</taxon>
    </lineage>
</organism>
<name>W9H4M9_9PROT</name>
<dbReference type="Pfam" id="PF00027">
    <property type="entry name" value="cNMP_binding"/>
    <property type="match status" value="1"/>
</dbReference>
<dbReference type="GO" id="GO:0005829">
    <property type="term" value="C:cytosol"/>
    <property type="evidence" value="ECO:0007669"/>
    <property type="project" value="TreeGrafter"/>
</dbReference>
<evidence type="ECO:0000256" key="3">
    <source>
        <dbReference type="ARBA" id="ARBA00023163"/>
    </source>
</evidence>
<dbReference type="PROSITE" id="PS51063">
    <property type="entry name" value="HTH_CRP_2"/>
    <property type="match status" value="1"/>
</dbReference>
<dbReference type="PROSITE" id="PS00889">
    <property type="entry name" value="CNMP_BINDING_2"/>
    <property type="match status" value="1"/>
</dbReference>
<dbReference type="PANTHER" id="PTHR24567:SF68">
    <property type="entry name" value="DNA-BINDING TRANSCRIPTIONAL DUAL REGULATOR CRP"/>
    <property type="match status" value="1"/>
</dbReference>
<dbReference type="InterPro" id="IPR036388">
    <property type="entry name" value="WH-like_DNA-bd_sf"/>
</dbReference>
<dbReference type="InterPro" id="IPR012318">
    <property type="entry name" value="HTH_CRP"/>
</dbReference>
<dbReference type="SUPFAM" id="SSF46785">
    <property type="entry name" value="Winged helix' DNA-binding domain"/>
    <property type="match status" value="1"/>
</dbReference>
<sequence length="242" mass="26996">MAITGLEEKLAVLAEHSLLKHVDPSELSQLAAYSTVARHRPRATIFRQGDPGSSMMAVLSGRVRICSYSPEGKEVTLNIVRKGEFFGEIALLDGKPRTAEALAIEETDLLVLERRHFMPWLENHPKVCVRMFGVLCDRLRRTSTQLEDTLFLEVPTRLARCLVRLATAFGVQERGGGTRIDVKLSQQQLGTLVGITRESTNKHLNEWQRDGLITVGAGTVTIRDLEGLRELADFFDEEDAEA</sequence>